<evidence type="ECO:0000313" key="19">
    <source>
        <dbReference type="Proteomes" id="UP000434957"/>
    </source>
</evidence>
<keyword evidence="19" id="KW-1185">Reference proteome</keyword>
<keyword evidence="9" id="KW-0746">Sphingolipid metabolism</keyword>
<organism evidence="16 20">
    <name type="scientific">Phytophthora rubi</name>
    <dbReference type="NCBI Taxonomy" id="129364"/>
    <lineage>
        <taxon>Eukaryota</taxon>
        <taxon>Sar</taxon>
        <taxon>Stramenopiles</taxon>
        <taxon>Oomycota</taxon>
        <taxon>Peronosporomycetes</taxon>
        <taxon>Peronosporales</taxon>
        <taxon>Peronosporaceae</taxon>
        <taxon>Phytophthora</taxon>
    </lineage>
</organism>
<evidence type="ECO:0000313" key="20">
    <source>
        <dbReference type="Proteomes" id="UP000435112"/>
    </source>
</evidence>
<evidence type="ECO:0000256" key="10">
    <source>
        <dbReference type="ARBA" id="ARBA00022989"/>
    </source>
</evidence>
<comment type="pathway">
    <text evidence="2">Lipid metabolism; sphingolipid metabolism.</text>
</comment>
<keyword evidence="12 13" id="KW-0472">Membrane</keyword>
<protein>
    <recommendedName>
        <fullName evidence="14">Endonuclease/exonuclease/phosphatase domain-containing protein</fullName>
    </recommendedName>
</protein>
<dbReference type="Proteomes" id="UP000429607">
    <property type="component" value="Unassembled WGS sequence"/>
</dbReference>
<evidence type="ECO:0000313" key="16">
    <source>
        <dbReference type="EMBL" id="KAE8989520.1"/>
    </source>
</evidence>
<comment type="subcellular location">
    <subcellularLocation>
        <location evidence="1">Membrane</location>
        <topology evidence="1">Multi-pass membrane protein</topology>
    </subcellularLocation>
</comment>
<dbReference type="EMBL" id="QXFU01002165">
    <property type="protein sequence ID" value="KAE8989520.1"/>
    <property type="molecule type" value="Genomic_DNA"/>
</dbReference>
<dbReference type="Gene3D" id="3.60.10.10">
    <property type="entry name" value="Endonuclease/exonuclease/phosphatase"/>
    <property type="match status" value="1"/>
</dbReference>
<evidence type="ECO:0000256" key="12">
    <source>
        <dbReference type="ARBA" id="ARBA00023136"/>
    </source>
</evidence>
<dbReference type="InterPro" id="IPR038772">
    <property type="entry name" value="Sph/SMPD2-like"/>
</dbReference>
<comment type="pathway">
    <text evidence="3">Sphingolipid metabolism.</text>
</comment>
<proteinExistence type="inferred from homology"/>
<comment type="similarity">
    <text evidence="4">Belongs to the neutral sphingomyelinase family.</text>
</comment>
<evidence type="ECO:0000313" key="18">
    <source>
        <dbReference type="Proteomes" id="UP000429607"/>
    </source>
</evidence>
<accession>A0A6A3J4H7</accession>
<dbReference type="InterPro" id="IPR036691">
    <property type="entry name" value="Endo/exonu/phosph_ase_sf"/>
</dbReference>
<evidence type="ECO:0000256" key="8">
    <source>
        <dbReference type="ARBA" id="ARBA00022842"/>
    </source>
</evidence>
<dbReference type="EMBL" id="QXFT01001347">
    <property type="protein sequence ID" value="KAE9321187.1"/>
    <property type="molecule type" value="Genomic_DNA"/>
</dbReference>
<feature type="transmembrane region" description="Helical" evidence="13">
    <location>
        <begin position="444"/>
        <end position="467"/>
    </location>
</feature>
<evidence type="ECO:0000256" key="6">
    <source>
        <dbReference type="ARBA" id="ARBA00022723"/>
    </source>
</evidence>
<feature type="domain" description="Endonuclease/exonuclease/phosphatase" evidence="14">
    <location>
        <begin position="49"/>
        <end position="285"/>
    </location>
</feature>
<dbReference type="GO" id="GO:0046872">
    <property type="term" value="F:metal ion binding"/>
    <property type="evidence" value="ECO:0007669"/>
    <property type="project" value="UniProtKB-KW"/>
</dbReference>
<evidence type="ECO:0000313" key="17">
    <source>
        <dbReference type="EMBL" id="KAE9321187.1"/>
    </source>
</evidence>
<dbReference type="GO" id="GO:0004767">
    <property type="term" value="F:sphingomyelin phosphodiesterase activity"/>
    <property type="evidence" value="ECO:0007669"/>
    <property type="project" value="InterPro"/>
</dbReference>
<dbReference type="OrthoDB" id="387657at2759"/>
<dbReference type="FunFam" id="3.60.10.10:FF:000097">
    <property type="entry name" value="Sphingomyelin phosphodiesterase-like protein"/>
    <property type="match status" value="1"/>
</dbReference>
<evidence type="ECO:0000256" key="9">
    <source>
        <dbReference type="ARBA" id="ARBA00022919"/>
    </source>
</evidence>
<reference evidence="18 20" key="1">
    <citation type="submission" date="2018-09" db="EMBL/GenBank/DDBJ databases">
        <title>Genomic investigation of the strawberry pathogen Phytophthora fragariae indicates pathogenicity is determined by transcriptional variation in three key races.</title>
        <authorList>
            <person name="Adams T.M."/>
            <person name="Armitage A.D."/>
            <person name="Sobczyk M.K."/>
            <person name="Bates H.J."/>
            <person name="Dunwell J.M."/>
            <person name="Nellist C.F."/>
            <person name="Harrison R.J."/>
        </authorList>
    </citation>
    <scope>NUCLEOTIDE SEQUENCE [LARGE SCALE GENOMIC DNA]</scope>
    <source>
        <strain evidence="15 18">SCRP249</strain>
        <strain evidence="16 20">SCRP324</strain>
        <strain evidence="17 19">SCRP333</strain>
    </source>
</reference>
<dbReference type="EMBL" id="QXFV01004066">
    <property type="protein sequence ID" value="KAE8971927.1"/>
    <property type="molecule type" value="Genomic_DNA"/>
</dbReference>
<gene>
    <name evidence="15" type="ORF">PR001_g26746</name>
    <name evidence="16" type="ORF">PR002_g21421</name>
    <name evidence="17" type="ORF">PR003_g17538</name>
</gene>
<dbReference type="PANTHER" id="PTHR16320:SF24">
    <property type="entry name" value="PHOSPHODIESTERASE, PUTATIVE-RELATED"/>
    <property type="match status" value="1"/>
</dbReference>
<keyword evidence="10 13" id="KW-1133">Transmembrane helix</keyword>
<dbReference type="Pfam" id="PF03372">
    <property type="entry name" value="Exo_endo_phos"/>
    <property type="match status" value="1"/>
</dbReference>
<feature type="transmembrane region" description="Helical" evidence="13">
    <location>
        <begin position="416"/>
        <end position="438"/>
    </location>
</feature>
<evidence type="ECO:0000313" key="15">
    <source>
        <dbReference type="EMBL" id="KAE8971927.1"/>
    </source>
</evidence>
<evidence type="ECO:0000256" key="13">
    <source>
        <dbReference type="SAM" id="Phobius"/>
    </source>
</evidence>
<dbReference type="InterPro" id="IPR005135">
    <property type="entry name" value="Endo/exonuclease/phosphatase"/>
</dbReference>
<dbReference type="Proteomes" id="UP000435112">
    <property type="component" value="Unassembled WGS sequence"/>
</dbReference>
<dbReference type="Proteomes" id="UP000434957">
    <property type="component" value="Unassembled WGS sequence"/>
</dbReference>
<evidence type="ECO:0000256" key="4">
    <source>
        <dbReference type="ARBA" id="ARBA00006335"/>
    </source>
</evidence>
<evidence type="ECO:0000256" key="5">
    <source>
        <dbReference type="ARBA" id="ARBA00022692"/>
    </source>
</evidence>
<comment type="caution">
    <text evidence="16">The sequence shown here is derived from an EMBL/GenBank/DDBJ whole genome shotgun (WGS) entry which is preliminary data.</text>
</comment>
<evidence type="ECO:0000256" key="7">
    <source>
        <dbReference type="ARBA" id="ARBA00022801"/>
    </source>
</evidence>
<dbReference type="GO" id="GO:0006665">
    <property type="term" value="P:sphingolipid metabolic process"/>
    <property type="evidence" value="ECO:0007669"/>
    <property type="project" value="UniProtKB-KW"/>
</dbReference>
<evidence type="ECO:0000256" key="2">
    <source>
        <dbReference type="ARBA" id="ARBA00004760"/>
    </source>
</evidence>
<keyword evidence="8" id="KW-0460">Magnesium</keyword>
<keyword evidence="7" id="KW-0378">Hydrolase</keyword>
<dbReference type="SUPFAM" id="SSF56219">
    <property type="entry name" value="DNase I-like"/>
    <property type="match status" value="1"/>
</dbReference>
<evidence type="ECO:0000256" key="11">
    <source>
        <dbReference type="ARBA" id="ARBA00023098"/>
    </source>
</evidence>
<keyword evidence="6" id="KW-0479">Metal-binding</keyword>
<sequence>MEEHVVERIRQRVLLEVFNLDPVATPAPSRAAWPVWTEQDKQSVRLRVLSLNAWGLPVAPKCTERAAEIASAISSDYELVVLQEIWHLRERNLVISKAQQSGFHYYHYFNPAVGFPFPMGADSFGTGLLVLSKFPISSALYHSFSLSGRPYALHESDFVANKGVGLLRVDTPAGQIDVYVTHLLANYNAGGKPGPGDFYLWHRTGQSYELTQFISATNRNRLTIVCGDFNSSPDCLELKVPRQLLSLRDAFTDTNDEDGLTFASPDNKYSHGEHPMRMDYVMYKVDKQPKGESDWHLVKSSIFKGFFTDAKGEKTPLSDHFGVRAEFIFSEPRPHVCEQQQERGYDVVSTDEVVSPNATRAAERSCPTTTCSHCDEKEPQQSEEDKAAADAACLQEVQNMLLVGRNEAISARHARLWRAVAFFVAALAVLVTHMMSIVVSNWSWVAVLLFGMTSVTEYVLTFFFLTFECSTFTELINQVQLHLNLHAQRTKGVKVTSKVTQ</sequence>
<evidence type="ECO:0000256" key="1">
    <source>
        <dbReference type="ARBA" id="ARBA00004141"/>
    </source>
</evidence>
<dbReference type="PANTHER" id="PTHR16320">
    <property type="entry name" value="SPHINGOMYELINASE FAMILY MEMBER"/>
    <property type="match status" value="1"/>
</dbReference>
<name>A0A6A3J4H7_9STRA</name>
<dbReference type="AlphaFoldDB" id="A0A6A3J4H7"/>
<keyword evidence="5 13" id="KW-0812">Transmembrane</keyword>
<dbReference type="GO" id="GO:0016020">
    <property type="term" value="C:membrane"/>
    <property type="evidence" value="ECO:0007669"/>
    <property type="project" value="UniProtKB-SubCell"/>
</dbReference>
<keyword evidence="11" id="KW-0443">Lipid metabolism</keyword>
<evidence type="ECO:0000256" key="3">
    <source>
        <dbReference type="ARBA" id="ARBA00004991"/>
    </source>
</evidence>
<evidence type="ECO:0000259" key="14">
    <source>
        <dbReference type="Pfam" id="PF03372"/>
    </source>
</evidence>